<dbReference type="AlphaFoldDB" id="K1S1H9"/>
<dbReference type="SUPFAM" id="SSF55205">
    <property type="entry name" value="EPT/RTPC-like"/>
    <property type="match status" value="1"/>
</dbReference>
<organism evidence="1">
    <name type="scientific">human gut metagenome</name>
    <dbReference type="NCBI Taxonomy" id="408170"/>
    <lineage>
        <taxon>unclassified sequences</taxon>
        <taxon>metagenomes</taxon>
        <taxon>organismal metagenomes</taxon>
    </lineage>
</organism>
<dbReference type="EMBL" id="AJWZ01009364">
    <property type="protein sequence ID" value="EKC51523.1"/>
    <property type="molecule type" value="Genomic_DNA"/>
</dbReference>
<dbReference type="InterPro" id="IPR013792">
    <property type="entry name" value="RNA3'P_cycl/enolpyr_Trfase_a/b"/>
</dbReference>
<protein>
    <submittedName>
        <fullName evidence="1">UDP-N-acetylglucosamine 1-carboxyvinyltransferase</fullName>
    </submittedName>
</protein>
<evidence type="ECO:0000313" key="1">
    <source>
        <dbReference type="EMBL" id="EKC51523.1"/>
    </source>
</evidence>
<name>K1S1H9_9ZZZZ</name>
<reference evidence="1" key="1">
    <citation type="journal article" date="2013" name="Environ. Microbiol.">
        <title>Microbiota from the distal guts of lean and obese adolescents exhibit partial functional redundancy besides clear differences in community structure.</title>
        <authorList>
            <person name="Ferrer M."/>
            <person name="Ruiz A."/>
            <person name="Lanza F."/>
            <person name="Haange S.B."/>
            <person name="Oberbach A."/>
            <person name="Till H."/>
            <person name="Bargiela R."/>
            <person name="Campoy C."/>
            <person name="Segura M.T."/>
            <person name="Richter M."/>
            <person name="von Bergen M."/>
            <person name="Seifert J."/>
            <person name="Suarez A."/>
        </authorList>
    </citation>
    <scope>NUCLEOTIDE SEQUENCE</scope>
</reference>
<proteinExistence type="predicted"/>
<dbReference type="Gene3D" id="3.65.10.10">
    <property type="entry name" value="Enolpyruvate transferase domain"/>
    <property type="match status" value="1"/>
</dbReference>
<accession>K1S1H9</accession>
<comment type="caution">
    <text evidence="1">The sequence shown here is derived from an EMBL/GenBank/DDBJ whole genome shotgun (WGS) entry which is preliminary data.</text>
</comment>
<gene>
    <name evidence="1" type="ORF">OBE_13566</name>
</gene>
<keyword evidence="1" id="KW-0808">Transferase</keyword>
<dbReference type="GO" id="GO:0016765">
    <property type="term" value="F:transferase activity, transferring alkyl or aryl (other than methyl) groups"/>
    <property type="evidence" value="ECO:0007669"/>
    <property type="project" value="InterPro"/>
</dbReference>
<dbReference type="InterPro" id="IPR036968">
    <property type="entry name" value="Enolpyruvate_Tfrase_sf"/>
</dbReference>
<sequence length="53" mass="5698">MGWESDRKISGCVSLTGLCAEGKTEIGGVEYIERGYECIESTLTSIGADIKKI</sequence>